<gene>
    <name evidence="2" type="ORF">R5W23_000861</name>
</gene>
<feature type="region of interest" description="Disordered" evidence="1">
    <location>
        <begin position="1"/>
        <end position="33"/>
    </location>
</feature>
<dbReference type="EMBL" id="JAXBLV010000013">
    <property type="protein sequence ID" value="MDY3558140.1"/>
    <property type="molecule type" value="Genomic_DNA"/>
</dbReference>
<dbReference type="Proteomes" id="UP001272242">
    <property type="component" value="Unassembled WGS sequence"/>
</dbReference>
<evidence type="ECO:0000313" key="2">
    <source>
        <dbReference type="EMBL" id="MDY3558140.1"/>
    </source>
</evidence>
<evidence type="ECO:0000313" key="3">
    <source>
        <dbReference type="Proteomes" id="UP001272242"/>
    </source>
</evidence>
<feature type="compositionally biased region" description="Basic and acidic residues" evidence="1">
    <location>
        <begin position="16"/>
        <end position="25"/>
    </location>
</feature>
<sequence length="84" mass="9002">MSTPNNGGPAFPRSGFEVDREERGNFDTSPQTGMSLRDWFAGRAITGLVQFADAPTRLRPEEMAEAAYRIADALLAQSVKGGAA</sequence>
<name>A0ABU5ESL3_9BACT</name>
<proteinExistence type="predicted"/>
<dbReference type="RefSeq" id="WP_320685109.1">
    <property type="nucleotide sequence ID" value="NZ_JAXBLV010000013.1"/>
</dbReference>
<organism evidence="2 3">
    <name type="scientific">Gemmata algarum</name>
    <dbReference type="NCBI Taxonomy" id="2975278"/>
    <lineage>
        <taxon>Bacteria</taxon>
        <taxon>Pseudomonadati</taxon>
        <taxon>Planctomycetota</taxon>
        <taxon>Planctomycetia</taxon>
        <taxon>Gemmatales</taxon>
        <taxon>Gemmataceae</taxon>
        <taxon>Gemmata</taxon>
    </lineage>
</organism>
<protein>
    <submittedName>
        <fullName evidence="2">Uncharacterized protein</fullName>
    </submittedName>
</protein>
<accession>A0ABU5ESL3</accession>
<comment type="caution">
    <text evidence="2">The sequence shown here is derived from an EMBL/GenBank/DDBJ whole genome shotgun (WGS) entry which is preliminary data.</text>
</comment>
<reference evidence="3" key="1">
    <citation type="journal article" date="2023" name="Mar. Drugs">
        <title>Gemmata algarum, a Novel Planctomycete Isolated from an Algal Mat, Displays Antimicrobial Activity.</title>
        <authorList>
            <person name="Kumar G."/>
            <person name="Kallscheuer N."/>
            <person name="Kashif M."/>
            <person name="Ahamad S."/>
            <person name="Jagadeeshwari U."/>
            <person name="Pannikurungottu S."/>
            <person name="Haufschild T."/>
            <person name="Kabuu M."/>
            <person name="Sasikala C."/>
            <person name="Jogler C."/>
            <person name="Ramana C."/>
        </authorList>
    </citation>
    <scope>NUCLEOTIDE SEQUENCE [LARGE SCALE GENOMIC DNA]</scope>
    <source>
        <strain evidence="3">JC673</strain>
    </source>
</reference>
<keyword evidence="3" id="KW-1185">Reference proteome</keyword>
<evidence type="ECO:0000256" key="1">
    <source>
        <dbReference type="SAM" id="MobiDB-lite"/>
    </source>
</evidence>